<keyword evidence="5" id="KW-1185">Reference proteome</keyword>
<feature type="domain" description="C2" evidence="3">
    <location>
        <begin position="246"/>
        <end position="370"/>
    </location>
</feature>
<dbReference type="InterPro" id="IPR035892">
    <property type="entry name" value="C2_domain_sf"/>
</dbReference>
<keyword evidence="2" id="KW-1133">Transmembrane helix</keyword>
<comment type="caution">
    <text evidence="4">The sequence shown here is derived from an EMBL/GenBank/DDBJ whole genome shotgun (WGS) entry which is preliminary data.</text>
</comment>
<feature type="compositionally biased region" description="Polar residues" evidence="1">
    <location>
        <begin position="81"/>
        <end position="91"/>
    </location>
</feature>
<accession>A0A2B4T0X3</accession>
<keyword evidence="2" id="KW-0812">Transmembrane</keyword>
<dbReference type="OrthoDB" id="5963699at2759"/>
<dbReference type="InterPro" id="IPR000008">
    <property type="entry name" value="C2_dom"/>
</dbReference>
<dbReference type="Pfam" id="PF00168">
    <property type="entry name" value="C2"/>
    <property type="match status" value="1"/>
</dbReference>
<dbReference type="GO" id="GO:0001786">
    <property type="term" value="F:phosphatidylserine binding"/>
    <property type="evidence" value="ECO:0007669"/>
    <property type="project" value="TreeGrafter"/>
</dbReference>
<dbReference type="GO" id="GO:0000149">
    <property type="term" value="F:SNARE binding"/>
    <property type="evidence" value="ECO:0007669"/>
    <property type="project" value="TreeGrafter"/>
</dbReference>
<dbReference type="SUPFAM" id="SSF49562">
    <property type="entry name" value="C2 domain (Calcium/lipid-binding domain, CaLB)"/>
    <property type="match status" value="1"/>
</dbReference>
<dbReference type="Proteomes" id="UP000225706">
    <property type="component" value="Unassembled WGS sequence"/>
</dbReference>
<reference evidence="5" key="1">
    <citation type="journal article" date="2017" name="bioRxiv">
        <title>Comparative analysis of the genomes of Stylophora pistillata and Acropora digitifera provides evidence for extensive differences between species of corals.</title>
        <authorList>
            <person name="Voolstra C.R."/>
            <person name="Li Y."/>
            <person name="Liew Y.J."/>
            <person name="Baumgarten S."/>
            <person name="Zoccola D."/>
            <person name="Flot J.-F."/>
            <person name="Tambutte S."/>
            <person name="Allemand D."/>
            <person name="Aranda M."/>
        </authorList>
    </citation>
    <scope>NUCLEOTIDE SEQUENCE [LARGE SCALE GENOMIC DNA]</scope>
</reference>
<dbReference type="PANTHER" id="PTHR10024:SF348">
    <property type="entry name" value="SYNAPTOTAGMIN-17"/>
    <property type="match status" value="1"/>
</dbReference>
<evidence type="ECO:0000313" key="5">
    <source>
        <dbReference type="Proteomes" id="UP000225706"/>
    </source>
</evidence>
<feature type="region of interest" description="Disordered" evidence="1">
    <location>
        <begin position="209"/>
        <end position="243"/>
    </location>
</feature>
<dbReference type="EMBL" id="LSMT01000001">
    <property type="protein sequence ID" value="PFX35059.1"/>
    <property type="molecule type" value="Genomic_DNA"/>
</dbReference>
<dbReference type="STRING" id="50429.A0A2B4T0X3"/>
<dbReference type="PROSITE" id="PS50004">
    <property type="entry name" value="C2"/>
    <property type="match status" value="1"/>
</dbReference>
<dbReference type="GO" id="GO:0070382">
    <property type="term" value="C:exocytic vesicle"/>
    <property type="evidence" value="ECO:0007669"/>
    <property type="project" value="TreeGrafter"/>
</dbReference>
<keyword evidence="2" id="KW-0472">Membrane</keyword>
<dbReference type="GO" id="GO:0005509">
    <property type="term" value="F:calcium ion binding"/>
    <property type="evidence" value="ECO:0007669"/>
    <property type="project" value="TreeGrafter"/>
</dbReference>
<dbReference type="AlphaFoldDB" id="A0A2B4T0X3"/>
<feature type="compositionally biased region" description="Basic and acidic residues" evidence="1">
    <location>
        <begin position="92"/>
        <end position="108"/>
    </location>
</feature>
<evidence type="ECO:0000313" key="4">
    <source>
        <dbReference type="EMBL" id="PFX35059.1"/>
    </source>
</evidence>
<dbReference type="PANTHER" id="PTHR10024">
    <property type="entry name" value="SYNAPTOTAGMIN"/>
    <property type="match status" value="1"/>
</dbReference>
<sequence length="778" mass="86763">MSGTLEYLLPVSVGAATLSVFIAFLVIRCYLQWKRQHRKEQLMAEGAVPKLVLSSQPVDFLVPLLIQDRLEEEEEVDQFKTHSSVSGASSEDISHEAELKNQTAERKVHPSLSRLDSEASVVKTYGQQVNLRSHVPPNTRRGESLFFDDGAESFHSSDESLLPRCFSTGPQPRPLRRRSRGNSLTSLSLESLSEESTLPDHTLHMIKSKVSSIDRNAPNSKLTKQRKQSAYTGTRRSRKISQVSRKRGEITLKLTFSGDRRTLEVHLINATELPLRHGRMLDVFARLSLKTPSKRRGERFQSRLVKKTCNPVFDERFVFKNLHLTEFKKGRLKIRLFDRHGVSRYELIGETVFSLCDESILRGDKLCRELSPQKREDFSLLRDSPPVDAGVSFDPAEAEKEDEFAVSRSCRRCVMVYENKTWNKWTLQRLSQQCNNAFDEDTAALVPAVENADRSFDPFHGNSLRSYTPVNRNRILMAQTLISDHVMQRTSDSGRKKLEPHCPVFIWLRNCERSKAFRNIYQDGDTTLIKVRLDMVSFAGFPRPSSEISKVTTLEVWVLAQKFPKPIITLEIDEELIIGYIADLFEVAFFNIPLSVKERQTKIEGIFRAIDEILDISAHVMMASGESSENAATVKEVITETAIVVTSTAAESTATVGIETAAMALGQAAAGIAISVLVDIALTAGSVTRSKMQRDKGLITNSQFKSTVRRKLCDSGCQFIGGTTGTIVGQVLIPVPVVGAMVGGFFGSLIGVGVSKGIIKTSELIAKAHNSRAKAITD</sequence>
<organism evidence="4 5">
    <name type="scientific">Stylophora pistillata</name>
    <name type="common">Smooth cauliflower coral</name>
    <dbReference type="NCBI Taxonomy" id="50429"/>
    <lineage>
        <taxon>Eukaryota</taxon>
        <taxon>Metazoa</taxon>
        <taxon>Cnidaria</taxon>
        <taxon>Anthozoa</taxon>
        <taxon>Hexacorallia</taxon>
        <taxon>Scleractinia</taxon>
        <taxon>Astrocoeniina</taxon>
        <taxon>Pocilloporidae</taxon>
        <taxon>Stylophora</taxon>
    </lineage>
</organism>
<dbReference type="Gene3D" id="2.60.40.150">
    <property type="entry name" value="C2 domain"/>
    <property type="match status" value="1"/>
</dbReference>
<dbReference type="GO" id="GO:0030276">
    <property type="term" value="F:clathrin binding"/>
    <property type="evidence" value="ECO:0007669"/>
    <property type="project" value="TreeGrafter"/>
</dbReference>
<dbReference type="SMART" id="SM00239">
    <property type="entry name" value="C2"/>
    <property type="match status" value="1"/>
</dbReference>
<feature type="compositionally biased region" description="Polar residues" evidence="1">
    <location>
        <begin position="209"/>
        <end position="234"/>
    </location>
</feature>
<feature type="transmembrane region" description="Helical" evidence="2">
    <location>
        <begin position="12"/>
        <end position="31"/>
    </location>
</feature>
<name>A0A2B4T0X3_STYPI</name>
<dbReference type="GO" id="GO:0005544">
    <property type="term" value="F:calcium-dependent phospholipid binding"/>
    <property type="evidence" value="ECO:0007669"/>
    <property type="project" value="TreeGrafter"/>
</dbReference>
<protein>
    <submittedName>
        <fullName evidence="4">Synaptotagmin 1</fullName>
    </submittedName>
</protein>
<dbReference type="GO" id="GO:0005886">
    <property type="term" value="C:plasma membrane"/>
    <property type="evidence" value="ECO:0007669"/>
    <property type="project" value="TreeGrafter"/>
</dbReference>
<dbReference type="GO" id="GO:0017156">
    <property type="term" value="P:calcium-ion regulated exocytosis"/>
    <property type="evidence" value="ECO:0007669"/>
    <property type="project" value="TreeGrafter"/>
</dbReference>
<proteinExistence type="predicted"/>
<evidence type="ECO:0000259" key="3">
    <source>
        <dbReference type="PROSITE" id="PS50004"/>
    </source>
</evidence>
<feature type="region of interest" description="Disordered" evidence="1">
    <location>
        <begin position="76"/>
        <end position="115"/>
    </location>
</feature>
<feature type="region of interest" description="Disordered" evidence="1">
    <location>
        <begin position="154"/>
        <end position="182"/>
    </location>
</feature>
<evidence type="ECO:0000256" key="1">
    <source>
        <dbReference type="SAM" id="MobiDB-lite"/>
    </source>
</evidence>
<gene>
    <name evidence="4" type="primary">Syt1</name>
    <name evidence="4" type="ORF">AWC38_SpisGene118</name>
</gene>
<evidence type="ECO:0000256" key="2">
    <source>
        <dbReference type="SAM" id="Phobius"/>
    </source>
</evidence>